<gene>
    <name evidence="7" type="primary">argC</name>
    <name evidence="10" type="ORF">MCMEM_1831</name>
</gene>
<evidence type="ECO:0000256" key="2">
    <source>
        <dbReference type="ARBA" id="ARBA00022571"/>
    </source>
</evidence>
<evidence type="ECO:0000313" key="10">
    <source>
        <dbReference type="EMBL" id="AKB85884.1"/>
    </source>
</evidence>
<evidence type="ECO:0000256" key="8">
    <source>
        <dbReference type="PROSITE-ProRule" id="PRU10010"/>
    </source>
</evidence>
<keyword evidence="11" id="KW-1185">Reference proteome</keyword>
<dbReference type="Gene3D" id="3.40.50.720">
    <property type="entry name" value="NAD(P)-binding Rossmann-like Domain"/>
    <property type="match status" value="1"/>
</dbReference>
<dbReference type="InterPro" id="IPR036291">
    <property type="entry name" value="NAD(P)-bd_dom_sf"/>
</dbReference>
<organism evidence="10 11">
    <name type="scientific">Methanococcoides methylutens MM1</name>
    <dbReference type="NCBI Taxonomy" id="1434104"/>
    <lineage>
        <taxon>Archaea</taxon>
        <taxon>Methanobacteriati</taxon>
        <taxon>Methanobacteriota</taxon>
        <taxon>Stenosarchaea group</taxon>
        <taxon>Methanomicrobia</taxon>
        <taxon>Methanosarcinales</taxon>
        <taxon>Methanosarcinaceae</taxon>
        <taxon>Methanococcoides</taxon>
    </lineage>
</organism>
<dbReference type="GO" id="GO:0051287">
    <property type="term" value="F:NAD binding"/>
    <property type="evidence" value="ECO:0007669"/>
    <property type="project" value="InterPro"/>
</dbReference>
<evidence type="ECO:0000256" key="1">
    <source>
        <dbReference type="ARBA" id="ARBA00004862"/>
    </source>
</evidence>
<dbReference type="EC" id="1.2.1.38" evidence="7"/>
<dbReference type="FunFam" id="3.30.360.10:FF:000014">
    <property type="entry name" value="N-acetyl-gamma-glutamyl-phosphate reductase"/>
    <property type="match status" value="1"/>
</dbReference>
<feature type="domain" description="Semialdehyde dehydrogenase NAD-binding" evidence="9">
    <location>
        <begin position="6"/>
        <end position="140"/>
    </location>
</feature>
<protein>
    <recommendedName>
        <fullName evidence="7">N-acetyl-gamma-glutamyl-phosphate reductase</fullName>
        <shortName evidence="7">AGPR</shortName>
        <ecNumber evidence="7">1.2.1.38</ecNumber>
    </recommendedName>
    <alternativeName>
        <fullName evidence="7">N-acetyl-glutamate semialdehyde dehydrogenase</fullName>
        <shortName evidence="7">NAGSA dehydrogenase</shortName>
    </alternativeName>
</protein>
<keyword evidence="3 7" id="KW-0028">Amino-acid biosynthesis</keyword>
<dbReference type="EMBL" id="CP009518">
    <property type="protein sequence ID" value="AKB85884.1"/>
    <property type="molecule type" value="Genomic_DNA"/>
</dbReference>
<comment type="subcellular location">
    <subcellularLocation>
        <location evidence="7">Cytoplasm</location>
    </subcellularLocation>
</comment>
<dbReference type="Pfam" id="PF22698">
    <property type="entry name" value="Semialdhyde_dhC_1"/>
    <property type="match status" value="1"/>
</dbReference>
<dbReference type="GO" id="GO:0006526">
    <property type="term" value="P:L-arginine biosynthetic process"/>
    <property type="evidence" value="ECO:0007669"/>
    <property type="project" value="UniProtKB-UniRule"/>
</dbReference>
<dbReference type="InterPro" id="IPR000706">
    <property type="entry name" value="AGPR_type-1"/>
</dbReference>
<dbReference type="InterPro" id="IPR058924">
    <property type="entry name" value="AGPR_dimerisation_dom"/>
</dbReference>
<comment type="catalytic activity">
    <reaction evidence="6 7">
        <text>N-acetyl-L-glutamate 5-semialdehyde + phosphate + NADP(+) = N-acetyl-L-glutamyl 5-phosphate + NADPH + H(+)</text>
        <dbReference type="Rhea" id="RHEA:21588"/>
        <dbReference type="ChEBI" id="CHEBI:15378"/>
        <dbReference type="ChEBI" id="CHEBI:29123"/>
        <dbReference type="ChEBI" id="CHEBI:43474"/>
        <dbReference type="ChEBI" id="CHEBI:57783"/>
        <dbReference type="ChEBI" id="CHEBI:57936"/>
        <dbReference type="ChEBI" id="CHEBI:58349"/>
        <dbReference type="EC" id="1.2.1.38"/>
    </reaction>
</comment>
<dbReference type="GO" id="GO:0003942">
    <property type="term" value="F:N-acetyl-gamma-glutamyl-phosphate reductase activity"/>
    <property type="evidence" value="ECO:0007669"/>
    <property type="project" value="UniProtKB-UniRule"/>
</dbReference>
<keyword evidence="4 7" id="KW-0521">NADP</keyword>
<dbReference type="PANTHER" id="PTHR32338:SF10">
    <property type="entry name" value="N-ACETYL-GAMMA-GLUTAMYL-PHOSPHATE REDUCTASE, CHLOROPLASTIC-RELATED"/>
    <property type="match status" value="1"/>
</dbReference>
<dbReference type="GO" id="GO:0070401">
    <property type="term" value="F:NADP+ binding"/>
    <property type="evidence" value="ECO:0007669"/>
    <property type="project" value="InterPro"/>
</dbReference>
<dbReference type="Pfam" id="PF01118">
    <property type="entry name" value="Semialdhyde_dh"/>
    <property type="match status" value="1"/>
</dbReference>
<proteinExistence type="inferred from homology"/>
<dbReference type="STRING" id="1434104.MCMEM_1831"/>
<evidence type="ECO:0000256" key="4">
    <source>
        <dbReference type="ARBA" id="ARBA00022857"/>
    </source>
</evidence>
<dbReference type="InterPro" id="IPR050085">
    <property type="entry name" value="AGPR"/>
</dbReference>
<comment type="function">
    <text evidence="7">Catalyzes the NADPH-dependent reduction of N-acetyl-5-glutamyl phosphate to yield N-acetyl-L-glutamate 5-semialdehyde.</text>
</comment>
<evidence type="ECO:0000256" key="5">
    <source>
        <dbReference type="ARBA" id="ARBA00023002"/>
    </source>
</evidence>
<evidence type="ECO:0000256" key="7">
    <source>
        <dbReference type="HAMAP-Rule" id="MF_00150"/>
    </source>
</evidence>
<dbReference type="PANTHER" id="PTHR32338">
    <property type="entry name" value="N-ACETYL-GAMMA-GLUTAMYL-PHOSPHATE REDUCTASE, CHLOROPLASTIC-RELATED-RELATED"/>
    <property type="match status" value="1"/>
</dbReference>
<comment type="pathway">
    <text evidence="1 7">Amino-acid biosynthesis; L-arginine biosynthesis; N(2)-acetyl-L-ornithine from L-glutamate: step 3/4.</text>
</comment>
<evidence type="ECO:0000259" key="9">
    <source>
        <dbReference type="SMART" id="SM00859"/>
    </source>
</evidence>
<sequence>MTDMINAGIVGASGYTGGELMRLLLNHPNVNIEAATSRRLSGEAVSDTHKHLRGFVDLKFEDLDPEEIKERCDVVFVAVPHGTAMNIVPELIDNDVKVIDLSADYRLKTDIFEQVYGMEHADPRDAVFGLVELHPEIKEESFIANPGCYPTGATLSAAPLADAGLLNMAIFDSKSGITGAGINPTPASHYPNMAENVQAYKLTTHRHRAEIFQELNRLDANLTNVSFTPHVVPSIRGILTTAHLFVNDDLSVEDVRGIYSDFYKNKPFVRVLDDIPSLGAVRGSNFCDIGFEVDANNGRIVVISAIDNLVKGASGQAIQNMNVMCGLDETTGIWTPATSP</sequence>
<keyword evidence="2 7" id="KW-0055">Arginine biosynthesis</keyword>
<dbReference type="Proteomes" id="UP000033048">
    <property type="component" value="Chromosome"/>
</dbReference>
<evidence type="ECO:0000313" key="11">
    <source>
        <dbReference type="Proteomes" id="UP000033048"/>
    </source>
</evidence>
<dbReference type="SUPFAM" id="SSF55347">
    <property type="entry name" value="Glyceraldehyde-3-phosphate dehydrogenase-like, C-terminal domain"/>
    <property type="match status" value="1"/>
</dbReference>
<dbReference type="SMART" id="SM00859">
    <property type="entry name" value="Semialdhyde_dh"/>
    <property type="match status" value="1"/>
</dbReference>
<dbReference type="CDD" id="cd17895">
    <property type="entry name" value="AGPR_1_N"/>
    <property type="match status" value="1"/>
</dbReference>
<feature type="active site" evidence="7 8">
    <location>
        <position position="148"/>
    </location>
</feature>
<dbReference type="CDD" id="cd23934">
    <property type="entry name" value="AGPR_1_C"/>
    <property type="match status" value="1"/>
</dbReference>
<dbReference type="KEGG" id="mmet:MCMEM_1831"/>
<dbReference type="Gene3D" id="3.30.360.10">
    <property type="entry name" value="Dihydrodipicolinate Reductase, domain 2"/>
    <property type="match status" value="1"/>
</dbReference>
<dbReference type="InterPro" id="IPR000534">
    <property type="entry name" value="Semialdehyde_DH_NAD-bd"/>
</dbReference>
<dbReference type="AlphaFoldDB" id="A0A0E3X243"/>
<evidence type="ECO:0000256" key="6">
    <source>
        <dbReference type="ARBA" id="ARBA00050557"/>
    </source>
</evidence>
<accession>A0A0E3X243</accession>
<dbReference type="NCBIfam" id="TIGR01850">
    <property type="entry name" value="argC"/>
    <property type="match status" value="1"/>
</dbReference>
<dbReference type="GO" id="GO:0005737">
    <property type="term" value="C:cytoplasm"/>
    <property type="evidence" value="ECO:0007669"/>
    <property type="project" value="UniProtKB-SubCell"/>
</dbReference>
<dbReference type="HAMAP" id="MF_00150">
    <property type="entry name" value="ArgC_type1"/>
    <property type="match status" value="1"/>
</dbReference>
<comment type="similarity">
    <text evidence="7">Belongs to the NAGSA dehydrogenase family. Type 1 subfamily.</text>
</comment>
<dbReference type="PROSITE" id="PS01224">
    <property type="entry name" value="ARGC"/>
    <property type="match status" value="1"/>
</dbReference>
<dbReference type="PATRIC" id="fig|1434104.5.peg.1987"/>
<dbReference type="SUPFAM" id="SSF51735">
    <property type="entry name" value="NAD(P)-binding Rossmann-fold domains"/>
    <property type="match status" value="1"/>
</dbReference>
<dbReference type="InterPro" id="IPR023013">
    <property type="entry name" value="AGPR_AS"/>
</dbReference>
<reference evidence="10 11" key="1">
    <citation type="submission" date="2014-07" db="EMBL/GenBank/DDBJ databases">
        <title>Methanogenic archaea and the global carbon cycle.</title>
        <authorList>
            <person name="Henriksen J.R."/>
            <person name="Luke J."/>
            <person name="Reinhart S."/>
            <person name="Benedict M.N."/>
            <person name="Youngblut N.D."/>
            <person name="Metcalf M.E."/>
            <person name="Whitaker R.J."/>
            <person name="Metcalf W.W."/>
        </authorList>
    </citation>
    <scope>NUCLEOTIDE SEQUENCE [LARGE SCALE GENOMIC DNA]</scope>
    <source>
        <strain evidence="10 11">MM1</strain>
    </source>
</reference>
<dbReference type="UniPathway" id="UPA00068">
    <property type="reaction ID" value="UER00108"/>
</dbReference>
<evidence type="ECO:0000256" key="3">
    <source>
        <dbReference type="ARBA" id="ARBA00022605"/>
    </source>
</evidence>
<keyword evidence="5 7" id="KW-0560">Oxidoreductase</keyword>
<keyword evidence="7" id="KW-0963">Cytoplasm</keyword>
<dbReference type="HOGENOM" id="CLU_006384_0_1_2"/>
<name>A0A0E3X243_METMT</name>